<evidence type="ECO:0008006" key="7">
    <source>
        <dbReference type="Google" id="ProtNLM"/>
    </source>
</evidence>
<keyword evidence="1" id="KW-0732">Signal</keyword>
<reference evidence="5 6" key="1">
    <citation type="submission" date="2018-06" db="EMBL/GenBank/DDBJ databases">
        <title>Draft Genome Sequence of a Novel Marine Bacterium Related to the Verrucomicrobia.</title>
        <authorList>
            <person name="Vosseberg J."/>
            <person name="Martijn J."/>
            <person name="Ettema T.J.G."/>
        </authorList>
    </citation>
    <scope>NUCLEOTIDE SEQUENCE [LARGE SCALE GENOMIC DNA]</scope>
    <source>
        <strain evidence="5">TARA_B100001123</strain>
    </source>
</reference>
<dbReference type="CDD" id="cd14958">
    <property type="entry name" value="NHL_PAL_like"/>
    <property type="match status" value="1"/>
</dbReference>
<feature type="repeat" description="NHL" evidence="4">
    <location>
        <begin position="157"/>
        <end position="196"/>
    </location>
</feature>
<dbReference type="AlphaFoldDB" id="A0A2Z4ANN2"/>
<dbReference type="InterPro" id="IPR011042">
    <property type="entry name" value="6-blade_b-propeller_TolB-like"/>
</dbReference>
<dbReference type="PANTHER" id="PTHR10680">
    <property type="entry name" value="PEPTIDYL-GLYCINE ALPHA-AMIDATING MONOOXYGENASE"/>
    <property type="match status" value="1"/>
</dbReference>
<dbReference type="Pfam" id="PF01436">
    <property type="entry name" value="NHL"/>
    <property type="match status" value="2"/>
</dbReference>
<protein>
    <recommendedName>
        <fullName evidence="7">Serine/threonine-protein kinase PknD</fullName>
    </recommendedName>
</protein>
<name>A0A2Z4ANN2_9BACT</name>
<feature type="repeat" description="NHL" evidence="4">
    <location>
        <begin position="118"/>
        <end position="149"/>
    </location>
</feature>
<dbReference type="EMBL" id="CP029803">
    <property type="protein sequence ID" value="AWT59112.1"/>
    <property type="molecule type" value="Genomic_DNA"/>
</dbReference>
<dbReference type="PANTHER" id="PTHR10680:SF38">
    <property type="entry name" value="BLL1368 PROTEIN"/>
    <property type="match status" value="1"/>
</dbReference>
<keyword evidence="2" id="KW-0677">Repeat</keyword>
<dbReference type="SUPFAM" id="SSF63829">
    <property type="entry name" value="Calcium-dependent phosphotriesterase"/>
    <property type="match status" value="1"/>
</dbReference>
<dbReference type="PROSITE" id="PS51125">
    <property type="entry name" value="NHL"/>
    <property type="match status" value="2"/>
</dbReference>
<dbReference type="KEGG" id="mtar:DF168_00289"/>
<evidence type="ECO:0000256" key="3">
    <source>
        <dbReference type="ARBA" id="ARBA00023180"/>
    </source>
</evidence>
<evidence type="ECO:0000256" key="1">
    <source>
        <dbReference type="ARBA" id="ARBA00022729"/>
    </source>
</evidence>
<dbReference type="Gene3D" id="2.120.10.30">
    <property type="entry name" value="TolB, C-terminal domain"/>
    <property type="match status" value="2"/>
</dbReference>
<dbReference type="InterPro" id="IPR001258">
    <property type="entry name" value="NHL_repeat"/>
</dbReference>
<keyword evidence="3" id="KW-0325">Glycoprotein</keyword>
<organism evidence="5 6">
    <name type="scientific">Candidatus Moanibacter tarae</name>
    <dbReference type="NCBI Taxonomy" id="2200854"/>
    <lineage>
        <taxon>Bacteria</taxon>
        <taxon>Pseudomonadati</taxon>
        <taxon>Verrucomicrobiota</taxon>
        <taxon>Opitutia</taxon>
        <taxon>Puniceicoccales</taxon>
        <taxon>Puniceicoccales incertae sedis</taxon>
        <taxon>Candidatus Moanibacter</taxon>
    </lineage>
</organism>
<dbReference type="Proteomes" id="UP000247465">
    <property type="component" value="Chromosome"/>
</dbReference>
<proteinExistence type="predicted"/>
<evidence type="ECO:0000256" key="4">
    <source>
        <dbReference type="PROSITE-ProRule" id="PRU00504"/>
    </source>
</evidence>
<gene>
    <name evidence="5" type="ORF">DF168_00289</name>
</gene>
<evidence type="ECO:0000313" key="6">
    <source>
        <dbReference type="Proteomes" id="UP000247465"/>
    </source>
</evidence>
<evidence type="ECO:0000256" key="2">
    <source>
        <dbReference type="ARBA" id="ARBA00022737"/>
    </source>
</evidence>
<evidence type="ECO:0000313" key="5">
    <source>
        <dbReference type="EMBL" id="AWT59112.1"/>
    </source>
</evidence>
<accession>A0A2Z4ANN2</accession>
<sequence length="288" mass="32780">MTFGSGEYRYELVEGWDKLPKGWEWGWIPAVACDSQDRVFVNSRSEHPLVIFDREGNFLESWGEDILKDAHGIFIDKEDNVYCTEWETHCVYKFSSSGELLMTLGTPGQPGLEDGKVFRKPTDLAVASTGDIFVSDGYENARVHKYSPNGTLLKSWGEWGAGPGQFELSHCVRIDKDDRVWVCDRTNNRIQIFNLEGEFMTQWRNLLHPDTIYFDPTEDVVYIAEMDHQVSIYTMEGELITKWGGAQKSKNPGEFSGFPHGIWADSLGDLYVGQVQVDAGLQKFARVR</sequence>